<evidence type="ECO:0000313" key="1">
    <source>
        <dbReference type="EMBL" id="KHG27584.1"/>
    </source>
</evidence>
<protein>
    <submittedName>
        <fullName evidence="1">Uncharacterized protein</fullName>
    </submittedName>
</protein>
<sequence length="38" mass="4594">MKTYMLLTKILWKNMSYGCEINNFCERTSHENPNRTIL</sequence>
<dbReference type="AlphaFoldDB" id="A0A0B0PT18"/>
<organism evidence="1 2">
    <name type="scientific">Gossypium arboreum</name>
    <name type="common">Tree cotton</name>
    <name type="synonym">Gossypium nanking</name>
    <dbReference type="NCBI Taxonomy" id="29729"/>
    <lineage>
        <taxon>Eukaryota</taxon>
        <taxon>Viridiplantae</taxon>
        <taxon>Streptophyta</taxon>
        <taxon>Embryophyta</taxon>
        <taxon>Tracheophyta</taxon>
        <taxon>Spermatophyta</taxon>
        <taxon>Magnoliopsida</taxon>
        <taxon>eudicotyledons</taxon>
        <taxon>Gunneridae</taxon>
        <taxon>Pentapetalae</taxon>
        <taxon>rosids</taxon>
        <taxon>malvids</taxon>
        <taxon>Malvales</taxon>
        <taxon>Malvaceae</taxon>
        <taxon>Malvoideae</taxon>
        <taxon>Gossypium</taxon>
    </lineage>
</organism>
<keyword evidence="2" id="KW-1185">Reference proteome</keyword>
<name>A0A0B0PT18_GOSAR</name>
<dbReference type="EMBL" id="KN441640">
    <property type="protein sequence ID" value="KHG27584.1"/>
    <property type="molecule type" value="Genomic_DNA"/>
</dbReference>
<gene>
    <name evidence="1" type="ORF">F383_14494</name>
</gene>
<proteinExistence type="predicted"/>
<evidence type="ECO:0000313" key="2">
    <source>
        <dbReference type="Proteomes" id="UP000032142"/>
    </source>
</evidence>
<accession>A0A0B0PT18</accession>
<dbReference type="Proteomes" id="UP000032142">
    <property type="component" value="Unassembled WGS sequence"/>
</dbReference>
<reference evidence="2" key="1">
    <citation type="submission" date="2014-09" db="EMBL/GenBank/DDBJ databases">
        <authorList>
            <person name="Mudge J."/>
            <person name="Ramaraj T."/>
            <person name="Lindquist I.E."/>
            <person name="Bharti A.K."/>
            <person name="Sundararajan A."/>
            <person name="Cameron C.T."/>
            <person name="Woodward J.E."/>
            <person name="May G.D."/>
            <person name="Brubaker C."/>
            <person name="Broadhvest J."/>
            <person name="Wilkins T.A."/>
        </authorList>
    </citation>
    <scope>NUCLEOTIDE SEQUENCE</scope>
    <source>
        <strain evidence="2">cv. AKA8401</strain>
    </source>
</reference>